<organism evidence="1 2">
    <name type="scientific">Streptomyces tamarix</name>
    <dbReference type="NCBI Taxonomy" id="3078565"/>
    <lineage>
        <taxon>Bacteria</taxon>
        <taxon>Bacillati</taxon>
        <taxon>Actinomycetota</taxon>
        <taxon>Actinomycetes</taxon>
        <taxon>Kitasatosporales</taxon>
        <taxon>Streptomycetaceae</taxon>
        <taxon>Streptomyces</taxon>
    </lineage>
</organism>
<dbReference type="EMBL" id="JAWCTQ010000016">
    <property type="protein sequence ID" value="MDT9683368.1"/>
    <property type="molecule type" value="Genomic_DNA"/>
</dbReference>
<proteinExistence type="predicted"/>
<comment type="caution">
    <text evidence="1">The sequence shown here is derived from an EMBL/GenBank/DDBJ whole genome shotgun (WGS) entry which is preliminary data.</text>
</comment>
<gene>
    <name evidence="1" type="ORF">RND61_14985</name>
</gene>
<dbReference type="RefSeq" id="WP_315878442.1">
    <property type="nucleotide sequence ID" value="NZ_JAWCTQ010000016.1"/>
</dbReference>
<protein>
    <submittedName>
        <fullName evidence="1">Uncharacterized protein</fullName>
    </submittedName>
</protein>
<dbReference type="Proteomes" id="UP001250181">
    <property type="component" value="Unassembled WGS sequence"/>
</dbReference>
<evidence type="ECO:0000313" key="1">
    <source>
        <dbReference type="EMBL" id="MDT9683368.1"/>
    </source>
</evidence>
<sequence>MAKKIGSVSVYVTEGGKELIYPAETRDIVDNAESDLSAKINQGASLIKMKESETGKIVYVSGQTILLVYPNYE</sequence>
<evidence type="ECO:0000313" key="2">
    <source>
        <dbReference type="Proteomes" id="UP001250181"/>
    </source>
</evidence>
<reference evidence="1 2" key="1">
    <citation type="submission" date="2023-09" db="EMBL/GenBank/DDBJ databases">
        <title>Streptomyces sp. nov.: A antagonism against Alternaria gaisen Producing Streptochlin, Isolated from Tamarix root soil.</title>
        <authorList>
            <person name="Chen Y."/>
        </authorList>
    </citation>
    <scope>NUCLEOTIDE SEQUENCE [LARGE SCALE GENOMIC DNA]</scope>
    <source>
        <strain evidence="1 2">TRM76323</strain>
    </source>
</reference>
<accession>A0ABU3QLP0</accession>
<name>A0ABU3QLP0_9ACTN</name>
<keyword evidence="2" id="KW-1185">Reference proteome</keyword>